<evidence type="ECO:0000256" key="4">
    <source>
        <dbReference type="ARBA" id="ARBA00022670"/>
    </source>
</evidence>
<dbReference type="AlphaFoldDB" id="A0AAP0K1I0"/>
<dbReference type="EMBL" id="JBBNAE010000002">
    <property type="protein sequence ID" value="KAK9144118.1"/>
    <property type="molecule type" value="Genomic_DNA"/>
</dbReference>
<dbReference type="Pfam" id="PF14543">
    <property type="entry name" value="TAXi_N"/>
    <property type="match status" value="1"/>
</dbReference>
<evidence type="ECO:0000256" key="8">
    <source>
        <dbReference type="ARBA" id="ARBA00023180"/>
    </source>
</evidence>
<organism evidence="11 12">
    <name type="scientific">Stephania japonica</name>
    <dbReference type="NCBI Taxonomy" id="461633"/>
    <lineage>
        <taxon>Eukaryota</taxon>
        <taxon>Viridiplantae</taxon>
        <taxon>Streptophyta</taxon>
        <taxon>Embryophyta</taxon>
        <taxon>Tracheophyta</taxon>
        <taxon>Spermatophyta</taxon>
        <taxon>Magnoliopsida</taxon>
        <taxon>Ranunculales</taxon>
        <taxon>Menispermaceae</taxon>
        <taxon>Menispermoideae</taxon>
        <taxon>Cissampelideae</taxon>
        <taxon>Stephania</taxon>
    </lineage>
</organism>
<sequence length="450" mass="48105">MAYNSAIILALFASFLTTLLSISSIAHGAKNASEGFSVEFIHRDSPRSPFYNPSETDYDRMKRSIIRSTSRLNSLSKTSSSVSTNTIESEVTPERGEFLMKLKIGTPPVVFLGIADTGSDLVWIQCQPCEDCYKQVPPLFDSQKSSSYKELSCASSPCKALENQAFCNATSDTCQYSYSYGDSSSTQGDLARETLTFDSTSGRHVVLKNVTFGCGHSNGGTFSPNGSGLVGLGGGPVSLISQLGDQIAGKFSYCLTPLFTKTPTPSTLNFGSNAVVSGKGVVSTPRIGDEDTTYYYLTLEGFTVGSEDNIFSTKRVDAVGDKGNIIIDSGTTLTYLPDDLYETVVSGVTKAISSKPVQGPQGLDLCYNVGSEEKFDIPTITAHFSGADVVLNPVNTFVRLDESTVCLAFSAATGNIPIFGNVAQINFLVGYDLEEKTVSFKPTDCSKSAK</sequence>
<evidence type="ECO:0000259" key="10">
    <source>
        <dbReference type="PROSITE" id="PS51767"/>
    </source>
</evidence>
<evidence type="ECO:0000256" key="9">
    <source>
        <dbReference type="SAM" id="SignalP"/>
    </source>
</evidence>
<dbReference type="SUPFAM" id="SSF50630">
    <property type="entry name" value="Acid proteases"/>
    <property type="match status" value="1"/>
</dbReference>
<comment type="caution">
    <text evidence="11">The sequence shown here is derived from an EMBL/GenBank/DDBJ whole genome shotgun (WGS) entry which is preliminary data.</text>
</comment>
<dbReference type="GO" id="GO:0006508">
    <property type="term" value="P:proteolysis"/>
    <property type="evidence" value="ECO:0007669"/>
    <property type="project" value="UniProtKB-KW"/>
</dbReference>
<dbReference type="GO" id="GO:0004190">
    <property type="term" value="F:aspartic-type endopeptidase activity"/>
    <property type="evidence" value="ECO:0007669"/>
    <property type="project" value="UniProtKB-KW"/>
</dbReference>
<dbReference type="FunFam" id="2.40.70.10:FF:000016">
    <property type="entry name" value="Probable aspartic protease At2g35615"/>
    <property type="match status" value="1"/>
</dbReference>
<evidence type="ECO:0000256" key="1">
    <source>
        <dbReference type="ARBA" id="ARBA00004613"/>
    </source>
</evidence>
<keyword evidence="6" id="KW-0064">Aspartyl protease</keyword>
<keyword evidence="12" id="KW-1185">Reference proteome</keyword>
<dbReference type="InterPro" id="IPR001969">
    <property type="entry name" value="Aspartic_peptidase_AS"/>
</dbReference>
<evidence type="ECO:0000256" key="2">
    <source>
        <dbReference type="ARBA" id="ARBA00007447"/>
    </source>
</evidence>
<dbReference type="InterPro" id="IPR032799">
    <property type="entry name" value="TAXi_C"/>
</dbReference>
<dbReference type="InterPro" id="IPR051708">
    <property type="entry name" value="Plant_Aspart_Prot_A1"/>
</dbReference>
<dbReference type="GO" id="GO:0005576">
    <property type="term" value="C:extracellular region"/>
    <property type="evidence" value="ECO:0007669"/>
    <property type="project" value="UniProtKB-SubCell"/>
</dbReference>
<feature type="signal peptide" evidence="9">
    <location>
        <begin position="1"/>
        <end position="28"/>
    </location>
</feature>
<dbReference type="InterPro" id="IPR032861">
    <property type="entry name" value="TAXi_N"/>
</dbReference>
<accession>A0AAP0K1I0</accession>
<dbReference type="InterPro" id="IPR033121">
    <property type="entry name" value="PEPTIDASE_A1"/>
</dbReference>
<dbReference type="PANTHER" id="PTHR47967:SF128">
    <property type="entry name" value="ASPARTIC PROTEINASE CDR1-LIKE"/>
    <property type="match status" value="1"/>
</dbReference>
<feature type="domain" description="Peptidase A1" evidence="10">
    <location>
        <begin position="98"/>
        <end position="441"/>
    </location>
</feature>
<evidence type="ECO:0000256" key="6">
    <source>
        <dbReference type="ARBA" id="ARBA00022750"/>
    </source>
</evidence>
<evidence type="ECO:0000256" key="5">
    <source>
        <dbReference type="ARBA" id="ARBA00022729"/>
    </source>
</evidence>
<keyword evidence="7" id="KW-0378">Hydrolase</keyword>
<keyword evidence="3" id="KW-0964">Secreted</keyword>
<feature type="chain" id="PRO_5043045698" description="Peptidase A1 domain-containing protein" evidence="9">
    <location>
        <begin position="29"/>
        <end position="450"/>
    </location>
</feature>
<evidence type="ECO:0000256" key="3">
    <source>
        <dbReference type="ARBA" id="ARBA00022525"/>
    </source>
</evidence>
<evidence type="ECO:0000256" key="7">
    <source>
        <dbReference type="ARBA" id="ARBA00022801"/>
    </source>
</evidence>
<proteinExistence type="inferred from homology"/>
<reference evidence="11 12" key="1">
    <citation type="submission" date="2024-01" db="EMBL/GenBank/DDBJ databases">
        <title>Genome assemblies of Stephania.</title>
        <authorList>
            <person name="Yang L."/>
        </authorList>
    </citation>
    <scope>NUCLEOTIDE SEQUENCE [LARGE SCALE GENOMIC DNA]</scope>
    <source>
        <strain evidence="11">QJT</strain>
        <tissue evidence="11">Leaf</tissue>
    </source>
</reference>
<dbReference type="InterPro" id="IPR021109">
    <property type="entry name" value="Peptidase_aspartic_dom_sf"/>
</dbReference>
<dbReference type="CDD" id="cd05476">
    <property type="entry name" value="pepsin_A_like_plant"/>
    <property type="match status" value="1"/>
</dbReference>
<comment type="subcellular location">
    <subcellularLocation>
        <location evidence="1">Secreted</location>
    </subcellularLocation>
</comment>
<dbReference type="InterPro" id="IPR034161">
    <property type="entry name" value="Pepsin-like_plant"/>
</dbReference>
<protein>
    <recommendedName>
        <fullName evidence="10">Peptidase A1 domain-containing protein</fullName>
    </recommendedName>
</protein>
<comment type="similarity">
    <text evidence="2">Belongs to the peptidase A1 family.</text>
</comment>
<evidence type="ECO:0000313" key="11">
    <source>
        <dbReference type="EMBL" id="KAK9144118.1"/>
    </source>
</evidence>
<dbReference type="Proteomes" id="UP001417504">
    <property type="component" value="Unassembled WGS sequence"/>
</dbReference>
<dbReference type="PANTHER" id="PTHR47967">
    <property type="entry name" value="OS07G0603500 PROTEIN-RELATED"/>
    <property type="match status" value="1"/>
</dbReference>
<keyword evidence="4" id="KW-0645">Protease</keyword>
<name>A0AAP0K1I0_9MAGN</name>
<keyword evidence="8" id="KW-0325">Glycoprotein</keyword>
<keyword evidence="5 9" id="KW-0732">Signal</keyword>
<gene>
    <name evidence="11" type="ORF">Sjap_004021</name>
</gene>
<dbReference type="Gene3D" id="2.40.70.10">
    <property type="entry name" value="Acid Proteases"/>
    <property type="match status" value="2"/>
</dbReference>
<dbReference type="FunFam" id="2.40.70.10:FF:000050">
    <property type="entry name" value="Aspartic proteinase CDR1"/>
    <property type="match status" value="1"/>
</dbReference>
<dbReference type="Pfam" id="PF14541">
    <property type="entry name" value="TAXi_C"/>
    <property type="match status" value="1"/>
</dbReference>
<evidence type="ECO:0000313" key="12">
    <source>
        <dbReference type="Proteomes" id="UP001417504"/>
    </source>
</evidence>
<dbReference type="PROSITE" id="PS00141">
    <property type="entry name" value="ASP_PROTEASE"/>
    <property type="match status" value="2"/>
</dbReference>
<dbReference type="PROSITE" id="PS51767">
    <property type="entry name" value="PEPTIDASE_A1"/>
    <property type="match status" value="1"/>
</dbReference>